<dbReference type="Proteomes" id="UP000198625">
    <property type="component" value="Unassembled WGS sequence"/>
</dbReference>
<dbReference type="AlphaFoldDB" id="A0A1H3MVY0"/>
<reference evidence="7 8" key="1">
    <citation type="submission" date="2016-10" db="EMBL/GenBank/DDBJ databases">
        <authorList>
            <person name="de Groot N.N."/>
        </authorList>
    </citation>
    <scope>NUCLEOTIDE SEQUENCE [LARGE SCALE GENOMIC DNA]</scope>
    <source>
        <strain evidence="7 8">DSM 21650</strain>
    </source>
</reference>
<dbReference type="Gene3D" id="1.10.10.10">
    <property type="entry name" value="Winged helix-like DNA-binding domain superfamily/Winged helix DNA-binding domain"/>
    <property type="match status" value="1"/>
</dbReference>
<dbReference type="PANTHER" id="PTHR43133">
    <property type="entry name" value="RNA POLYMERASE ECF-TYPE SIGMA FACTO"/>
    <property type="match status" value="1"/>
</dbReference>
<dbReference type="InterPro" id="IPR013325">
    <property type="entry name" value="RNA_pol_sigma_r2"/>
</dbReference>
<evidence type="ECO:0000259" key="6">
    <source>
        <dbReference type="Pfam" id="PF08281"/>
    </source>
</evidence>
<comment type="similarity">
    <text evidence="1">Belongs to the sigma-70 factor family. ECF subfamily.</text>
</comment>
<dbReference type="InterPro" id="IPR013249">
    <property type="entry name" value="RNA_pol_sigma70_r4_t2"/>
</dbReference>
<evidence type="ECO:0000256" key="1">
    <source>
        <dbReference type="ARBA" id="ARBA00010641"/>
    </source>
</evidence>
<dbReference type="GO" id="GO:0003677">
    <property type="term" value="F:DNA binding"/>
    <property type="evidence" value="ECO:0007669"/>
    <property type="project" value="InterPro"/>
</dbReference>
<feature type="domain" description="RNA polymerase sigma-70 region 2" evidence="5">
    <location>
        <begin position="54"/>
        <end position="117"/>
    </location>
</feature>
<dbReference type="SUPFAM" id="SSF88659">
    <property type="entry name" value="Sigma3 and sigma4 domains of RNA polymerase sigma factors"/>
    <property type="match status" value="1"/>
</dbReference>
<dbReference type="NCBIfam" id="TIGR02937">
    <property type="entry name" value="sigma70-ECF"/>
    <property type="match status" value="1"/>
</dbReference>
<keyword evidence="4" id="KW-0804">Transcription</keyword>
<name>A0A1H3MVY0_9FIRM</name>
<dbReference type="CDD" id="cd06171">
    <property type="entry name" value="Sigma70_r4"/>
    <property type="match status" value="1"/>
</dbReference>
<organism evidence="7 8">
    <name type="scientific">Proteiniborus ethanoligenes</name>
    <dbReference type="NCBI Taxonomy" id="415015"/>
    <lineage>
        <taxon>Bacteria</taxon>
        <taxon>Bacillati</taxon>
        <taxon>Bacillota</taxon>
        <taxon>Clostridia</taxon>
        <taxon>Eubacteriales</taxon>
        <taxon>Proteiniborus</taxon>
    </lineage>
</organism>
<dbReference type="InterPro" id="IPR014284">
    <property type="entry name" value="RNA_pol_sigma-70_dom"/>
</dbReference>
<dbReference type="InterPro" id="IPR036388">
    <property type="entry name" value="WH-like_DNA-bd_sf"/>
</dbReference>
<dbReference type="PANTHER" id="PTHR43133:SF60">
    <property type="entry name" value="RNA POLYMERASE SIGMA FACTOR SIGV"/>
    <property type="match status" value="1"/>
</dbReference>
<dbReference type="GO" id="GO:0016987">
    <property type="term" value="F:sigma factor activity"/>
    <property type="evidence" value="ECO:0007669"/>
    <property type="project" value="UniProtKB-KW"/>
</dbReference>
<dbReference type="STRING" id="415015.SAMN05660462_00940"/>
<feature type="domain" description="RNA polymerase sigma factor 70 region 4 type 2" evidence="6">
    <location>
        <begin position="141"/>
        <end position="192"/>
    </location>
</feature>
<keyword evidence="2" id="KW-0805">Transcription regulation</keyword>
<evidence type="ECO:0000256" key="3">
    <source>
        <dbReference type="ARBA" id="ARBA00023082"/>
    </source>
</evidence>
<sequence>MIVTNKTIGTFKTFYIVYPSMYCKTIKIRIEKGDLDFMRNKNLEKVLSEQILNYKEKYYRLAYSYVKNTDDALDIVQESIYKAITSLDKIQNPEYIKTWFYRIVINTSLDFLRKQKKIVIADAETLEFYSPGANDNYKDLDLQKALDNLPPNYRSIIVLRYFEDLKIEEIADILELNVNTVKTRLYSALKKLRLNMEE</sequence>
<dbReference type="InterPro" id="IPR039425">
    <property type="entry name" value="RNA_pol_sigma-70-like"/>
</dbReference>
<keyword evidence="3" id="KW-0731">Sigma factor</keyword>
<evidence type="ECO:0000313" key="7">
    <source>
        <dbReference type="EMBL" id="SDY80756.1"/>
    </source>
</evidence>
<evidence type="ECO:0000256" key="4">
    <source>
        <dbReference type="ARBA" id="ARBA00023163"/>
    </source>
</evidence>
<dbReference type="SUPFAM" id="SSF88946">
    <property type="entry name" value="Sigma2 domain of RNA polymerase sigma factors"/>
    <property type="match status" value="1"/>
</dbReference>
<evidence type="ECO:0000313" key="8">
    <source>
        <dbReference type="Proteomes" id="UP000198625"/>
    </source>
</evidence>
<evidence type="ECO:0000259" key="5">
    <source>
        <dbReference type="Pfam" id="PF04542"/>
    </source>
</evidence>
<dbReference type="InterPro" id="IPR013324">
    <property type="entry name" value="RNA_pol_sigma_r3/r4-like"/>
</dbReference>
<evidence type="ECO:0000256" key="2">
    <source>
        <dbReference type="ARBA" id="ARBA00023015"/>
    </source>
</evidence>
<dbReference type="InterPro" id="IPR007627">
    <property type="entry name" value="RNA_pol_sigma70_r2"/>
</dbReference>
<dbReference type="Pfam" id="PF04542">
    <property type="entry name" value="Sigma70_r2"/>
    <property type="match status" value="1"/>
</dbReference>
<gene>
    <name evidence="7" type="ORF">SAMN05660462_00940</name>
</gene>
<protein>
    <submittedName>
        <fullName evidence="7">RNA polymerase, sigma subunit, SigV</fullName>
    </submittedName>
</protein>
<dbReference type="Pfam" id="PF08281">
    <property type="entry name" value="Sigma70_r4_2"/>
    <property type="match status" value="1"/>
</dbReference>
<keyword evidence="8" id="KW-1185">Reference proteome</keyword>
<dbReference type="EMBL" id="FNQE01000008">
    <property type="protein sequence ID" value="SDY80756.1"/>
    <property type="molecule type" value="Genomic_DNA"/>
</dbReference>
<dbReference type="GO" id="GO:0006352">
    <property type="term" value="P:DNA-templated transcription initiation"/>
    <property type="evidence" value="ECO:0007669"/>
    <property type="project" value="InterPro"/>
</dbReference>
<dbReference type="Gene3D" id="1.10.1740.10">
    <property type="match status" value="1"/>
</dbReference>
<accession>A0A1H3MVY0</accession>
<proteinExistence type="inferred from homology"/>